<dbReference type="PANTHER" id="PTHR43591">
    <property type="entry name" value="METHYLTRANSFERASE"/>
    <property type="match status" value="1"/>
</dbReference>
<dbReference type="CDD" id="cd02440">
    <property type="entry name" value="AdoMet_MTases"/>
    <property type="match status" value="1"/>
</dbReference>
<dbReference type="Pfam" id="PF13489">
    <property type="entry name" value="Methyltransf_23"/>
    <property type="match status" value="1"/>
</dbReference>
<gene>
    <name evidence="1" type="ORF">HMPREF1541_02565</name>
</gene>
<dbReference type="STRING" id="1220924.W2S3Z1"/>
<organism evidence="1 2">
    <name type="scientific">Cyphellophora europaea (strain CBS 101466)</name>
    <name type="common">Phialophora europaea</name>
    <dbReference type="NCBI Taxonomy" id="1220924"/>
    <lineage>
        <taxon>Eukaryota</taxon>
        <taxon>Fungi</taxon>
        <taxon>Dikarya</taxon>
        <taxon>Ascomycota</taxon>
        <taxon>Pezizomycotina</taxon>
        <taxon>Eurotiomycetes</taxon>
        <taxon>Chaetothyriomycetidae</taxon>
        <taxon>Chaetothyriales</taxon>
        <taxon>Cyphellophoraceae</taxon>
        <taxon>Cyphellophora</taxon>
    </lineage>
</organism>
<dbReference type="Gene3D" id="3.40.50.150">
    <property type="entry name" value="Vaccinia Virus protein VP39"/>
    <property type="match status" value="1"/>
</dbReference>
<name>W2S3Z1_CYPE1</name>
<dbReference type="RefSeq" id="XP_008715142.1">
    <property type="nucleotide sequence ID" value="XM_008716920.1"/>
</dbReference>
<protein>
    <recommendedName>
        <fullName evidence="3">Methyltransferase domain-containing protein</fullName>
    </recommendedName>
</protein>
<dbReference type="eggNOG" id="ENOG502QSKG">
    <property type="taxonomic scope" value="Eukaryota"/>
</dbReference>
<evidence type="ECO:0000313" key="2">
    <source>
        <dbReference type="Proteomes" id="UP000030752"/>
    </source>
</evidence>
<keyword evidence="2" id="KW-1185">Reference proteome</keyword>
<dbReference type="AlphaFoldDB" id="W2S3Z1"/>
<accession>W2S3Z1</accession>
<dbReference type="PANTHER" id="PTHR43591:SF10">
    <property type="entry name" value="ABC TRANSMEMBRANE TYPE-1 DOMAIN-CONTAINING PROTEIN-RELATED"/>
    <property type="match status" value="1"/>
</dbReference>
<dbReference type="EMBL" id="KB822718">
    <property type="protein sequence ID" value="ETN43406.1"/>
    <property type="molecule type" value="Genomic_DNA"/>
</dbReference>
<dbReference type="OrthoDB" id="2013972at2759"/>
<dbReference type="SUPFAM" id="SSF53335">
    <property type="entry name" value="S-adenosyl-L-methionine-dependent methyltransferases"/>
    <property type="match status" value="1"/>
</dbReference>
<dbReference type="GeneID" id="19969904"/>
<dbReference type="Proteomes" id="UP000030752">
    <property type="component" value="Unassembled WGS sequence"/>
</dbReference>
<dbReference type="InParanoid" id="W2S3Z1"/>
<dbReference type="InterPro" id="IPR029063">
    <property type="entry name" value="SAM-dependent_MTases_sf"/>
</dbReference>
<sequence>MSHLIGDRLFWAPLRSDVQKVLDLGTGTGIWAIDFADTFPSAEVIGTDLSAIQPNWLPPNLRFEIDDAEADWTWEPSAFDYIHNRNFVCAIRNWPKLVRQCFDFVKPGGWCEFHEKHPWFLSDDGTLSEDHALYKWGKNFFDASVNFGTDARAPQFLKQQMLEAGFVNVEQHILKLPVGSWPKDPRLKRCGLFETVNMTDGISGLTTMLFTRALGWTREEVEVFLTEVRKEAKDRHIHSYYHL</sequence>
<dbReference type="GO" id="GO:0008168">
    <property type="term" value="F:methyltransferase activity"/>
    <property type="evidence" value="ECO:0007669"/>
    <property type="project" value="TreeGrafter"/>
</dbReference>
<reference evidence="1 2" key="1">
    <citation type="submission" date="2013-03" db="EMBL/GenBank/DDBJ databases">
        <title>The Genome Sequence of Phialophora europaea CBS 101466.</title>
        <authorList>
            <consortium name="The Broad Institute Genomics Platform"/>
            <person name="Cuomo C."/>
            <person name="de Hoog S."/>
            <person name="Gorbushina A."/>
            <person name="Walker B."/>
            <person name="Young S.K."/>
            <person name="Zeng Q."/>
            <person name="Gargeya S."/>
            <person name="Fitzgerald M."/>
            <person name="Haas B."/>
            <person name="Abouelleil A."/>
            <person name="Allen A.W."/>
            <person name="Alvarado L."/>
            <person name="Arachchi H.M."/>
            <person name="Berlin A.M."/>
            <person name="Chapman S.B."/>
            <person name="Gainer-Dewar J."/>
            <person name="Goldberg J."/>
            <person name="Griggs A."/>
            <person name="Gujja S."/>
            <person name="Hansen M."/>
            <person name="Howarth C."/>
            <person name="Imamovic A."/>
            <person name="Ireland A."/>
            <person name="Larimer J."/>
            <person name="McCowan C."/>
            <person name="Murphy C."/>
            <person name="Pearson M."/>
            <person name="Poon T.W."/>
            <person name="Priest M."/>
            <person name="Roberts A."/>
            <person name="Saif S."/>
            <person name="Shea T."/>
            <person name="Sisk P."/>
            <person name="Sykes S."/>
            <person name="Wortman J."/>
            <person name="Nusbaum C."/>
            <person name="Birren B."/>
        </authorList>
    </citation>
    <scope>NUCLEOTIDE SEQUENCE [LARGE SCALE GENOMIC DNA]</scope>
    <source>
        <strain evidence="1 2">CBS 101466</strain>
    </source>
</reference>
<proteinExistence type="predicted"/>
<dbReference type="HOGENOM" id="CLU_010595_2_2_1"/>
<evidence type="ECO:0000313" key="1">
    <source>
        <dbReference type="EMBL" id="ETN43406.1"/>
    </source>
</evidence>
<evidence type="ECO:0008006" key="3">
    <source>
        <dbReference type="Google" id="ProtNLM"/>
    </source>
</evidence>
<dbReference type="VEuPathDB" id="FungiDB:HMPREF1541_02565"/>